<keyword evidence="1" id="KW-0812">Transmembrane</keyword>
<reference evidence="2 3" key="1">
    <citation type="journal article" date="2017" name="Gigascience">
        <title>Draft genome of the honey bee ectoparasitic mite, Tropilaelaps mercedesae, is shaped by the parasitic life history.</title>
        <authorList>
            <person name="Dong X."/>
            <person name="Armstrong S.D."/>
            <person name="Xia D."/>
            <person name="Makepeace B.L."/>
            <person name="Darby A.C."/>
            <person name="Kadowaki T."/>
        </authorList>
    </citation>
    <scope>NUCLEOTIDE SEQUENCE [LARGE SCALE GENOMIC DNA]</scope>
    <source>
        <strain evidence="2">Wuxi-XJTLU</strain>
    </source>
</reference>
<sequence length="94" mass="10965">LPILYPLAVVIAVFYQIIVSGVFAILARDVDGSFLRRNLKAQTHSTLKSEIHRQREEKQKQKEERDKEVKIVKVIREAEDCEYDWAYDSALEES</sequence>
<gene>
    <name evidence="2" type="ORF">BIW11_08480</name>
</gene>
<keyword evidence="1" id="KW-0472">Membrane</keyword>
<keyword evidence="1" id="KW-1133">Transmembrane helix</keyword>
<accession>A0A1V9XPB4</accession>
<dbReference type="Proteomes" id="UP000192247">
    <property type="component" value="Unassembled WGS sequence"/>
</dbReference>
<proteinExistence type="predicted"/>
<evidence type="ECO:0000256" key="1">
    <source>
        <dbReference type="SAM" id="Phobius"/>
    </source>
</evidence>
<protein>
    <submittedName>
        <fullName evidence="2">Uncharacterized protein</fullName>
    </submittedName>
</protein>
<comment type="caution">
    <text evidence="2">The sequence shown here is derived from an EMBL/GenBank/DDBJ whole genome shotgun (WGS) entry which is preliminary data.</text>
</comment>
<evidence type="ECO:0000313" key="2">
    <source>
        <dbReference type="EMBL" id="OQR75350.1"/>
    </source>
</evidence>
<dbReference type="EMBL" id="MNPL01006504">
    <property type="protein sequence ID" value="OQR75350.1"/>
    <property type="molecule type" value="Genomic_DNA"/>
</dbReference>
<organism evidence="2 3">
    <name type="scientific">Tropilaelaps mercedesae</name>
    <dbReference type="NCBI Taxonomy" id="418985"/>
    <lineage>
        <taxon>Eukaryota</taxon>
        <taxon>Metazoa</taxon>
        <taxon>Ecdysozoa</taxon>
        <taxon>Arthropoda</taxon>
        <taxon>Chelicerata</taxon>
        <taxon>Arachnida</taxon>
        <taxon>Acari</taxon>
        <taxon>Parasitiformes</taxon>
        <taxon>Mesostigmata</taxon>
        <taxon>Gamasina</taxon>
        <taxon>Dermanyssoidea</taxon>
        <taxon>Laelapidae</taxon>
        <taxon>Tropilaelaps</taxon>
    </lineage>
</organism>
<feature type="non-terminal residue" evidence="2">
    <location>
        <position position="1"/>
    </location>
</feature>
<keyword evidence="3" id="KW-1185">Reference proteome</keyword>
<feature type="transmembrane region" description="Helical" evidence="1">
    <location>
        <begin position="6"/>
        <end position="27"/>
    </location>
</feature>
<dbReference type="AlphaFoldDB" id="A0A1V9XPB4"/>
<name>A0A1V9XPB4_9ACAR</name>
<evidence type="ECO:0000313" key="3">
    <source>
        <dbReference type="Proteomes" id="UP000192247"/>
    </source>
</evidence>